<evidence type="ECO:0000256" key="11">
    <source>
        <dbReference type="ARBA" id="ARBA00023002"/>
    </source>
</evidence>
<feature type="active site" description="Proton donor" evidence="14">
    <location>
        <position position="205"/>
    </location>
</feature>
<evidence type="ECO:0000256" key="18">
    <source>
        <dbReference type="SAM" id="Coils"/>
    </source>
</evidence>
<keyword evidence="8 16" id="KW-0791">Threonine biosynthesis</keyword>
<keyword evidence="11 16" id="KW-0560">Oxidoreductase</keyword>
<dbReference type="GO" id="GO:0050661">
    <property type="term" value="F:NADP binding"/>
    <property type="evidence" value="ECO:0007669"/>
    <property type="project" value="InterPro"/>
</dbReference>
<dbReference type="EC" id="1.1.1.3" evidence="5 16"/>
<evidence type="ECO:0000256" key="5">
    <source>
        <dbReference type="ARBA" id="ARBA00013213"/>
    </source>
</evidence>
<dbReference type="FunFam" id="3.30.360.10:FF:000005">
    <property type="entry name" value="Homoserine dehydrogenase"/>
    <property type="match status" value="1"/>
</dbReference>
<keyword evidence="7 16" id="KW-0028">Amino-acid biosynthesis</keyword>
<sequence length="430" mass="47729">MKVIKVALLGFGTVGQGVYELLMKNGYIFEKKLGIQIDIKKILVRDVKKKREVKVPPELFTTNFEEILRDEEIAIVCELMGGLEPAKSYILKSLFQGKQVVTANKAVLAESGAEIFEMARSKGAFLGFEASVGGGIPVIKTLNEALIGNQIERITGIINGTTNYILTRMLEQNISFEKALDEAKAKGYAEADPSLDLKGLDSAHKISILGSLAFGIYIPFDKVYIEGIENIDLMDLKFAQSFGYVIKLIAEVKRDRDKIEIRVHPALIPEDHILTSVRLNYNAIFIRGDFVGDILLYGLGAGKEPTASAVVSDIISATEYLLSKKSPLIPYPSKKEDFKIKPIKECIFKYYFRFSALDRPGVLSKISGILGKYGISIASVVQIGRQKKRGAVPIVMLTHEAKEERVERALAEIDTLEVLKAKTKRLRIIE</sequence>
<dbReference type="InterPro" id="IPR019811">
    <property type="entry name" value="HDH_CS"/>
</dbReference>
<dbReference type="PROSITE" id="PS51671">
    <property type="entry name" value="ACT"/>
    <property type="match status" value="1"/>
</dbReference>
<evidence type="ECO:0000256" key="7">
    <source>
        <dbReference type="ARBA" id="ARBA00022605"/>
    </source>
</evidence>
<organism evidence="20 21">
    <name type="scientific">Caldimicrobium thiodismutans</name>
    <dbReference type="NCBI Taxonomy" id="1653476"/>
    <lineage>
        <taxon>Bacteria</taxon>
        <taxon>Pseudomonadati</taxon>
        <taxon>Thermodesulfobacteriota</taxon>
        <taxon>Thermodesulfobacteria</taxon>
        <taxon>Thermodesulfobacteriales</taxon>
        <taxon>Thermodesulfobacteriaceae</taxon>
        <taxon>Caldimicrobium</taxon>
    </lineage>
</organism>
<evidence type="ECO:0000256" key="9">
    <source>
        <dbReference type="ARBA" id="ARBA00022723"/>
    </source>
</evidence>
<keyword evidence="10 15" id="KW-0521">NADP</keyword>
<dbReference type="Gene3D" id="3.30.70.260">
    <property type="match status" value="1"/>
</dbReference>
<evidence type="ECO:0000256" key="4">
    <source>
        <dbReference type="ARBA" id="ARBA00006753"/>
    </source>
</evidence>
<dbReference type="CDD" id="cd04881">
    <property type="entry name" value="ACT_HSDH-Hom"/>
    <property type="match status" value="1"/>
</dbReference>
<dbReference type="FunFam" id="3.40.50.720:FF:000062">
    <property type="entry name" value="Homoserine dehydrogenase"/>
    <property type="match status" value="1"/>
</dbReference>
<comment type="pathway">
    <text evidence="2 16">Amino-acid biosynthesis; L-threonine biosynthesis; L-threonine from L-aspartate: step 3/5.</text>
</comment>
<dbReference type="Gene3D" id="3.40.50.720">
    <property type="entry name" value="NAD(P)-binding Rossmann-like Domain"/>
    <property type="match status" value="1"/>
</dbReference>
<dbReference type="InterPro" id="IPR045865">
    <property type="entry name" value="ACT-like_dom_sf"/>
</dbReference>
<feature type="binding site" evidence="15">
    <location>
        <position position="105"/>
    </location>
    <ligand>
        <name>NADPH</name>
        <dbReference type="ChEBI" id="CHEBI:57783"/>
    </ligand>
</feature>
<dbReference type="NCBIfam" id="NF004976">
    <property type="entry name" value="PRK06349.1"/>
    <property type="match status" value="1"/>
</dbReference>
<proteinExistence type="inferred from homology"/>
<evidence type="ECO:0000256" key="12">
    <source>
        <dbReference type="ARBA" id="ARBA00023027"/>
    </source>
</evidence>
<gene>
    <name evidence="20" type="ORF">C0197_05625</name>
</gene>
<dbReference type="SUPFAM" id="SSF51735">
    <property type="entry name" value="NAD(P)-binding Rossmann-fold domains"/>
    <property type="match status" value="1"/>
</dbReference>
<evidence type="ECO:0000256" key="2">
    <source>
        <dbReference type="ARBA" id="ARBA00005056"/>
    </source>
</evidence>
<evidence type="ECO:0000256" key="3">
    <source>
        <dbReference type="ARBA" id="ARBA00005062"/>
    </source>
</evidence>
<evidence type="ECO:0000256" key="13">
    <source>
        <dbReference type="ARBA" id="ARBA00023167"/>
    </source>
</evidence>
<comment type="similarity">
    <text evidence="4 17">Belongs to the homoserine dehydrogenase family.</text>
</comment>
<evidence type="ECO:0000259" key="19">
    <source>
        <dbReference type="PROSITE" id="PS51671"/>
    </source>
</evidence>
<name>A0A2N7PIK1_9BACT</name>
<evidence type="ECO:0000256" key="10">
    <source>
        <dbReference type="ARBA" id="ARBA00022857"/>
    </source>
</evidence>
<dbReference type="PANTHER" id="PTHR43331">
    <property type="entry name" value="HOMOSERINE DEHYDROGENASE"/>
    <property type="match status" value="1"/>
</dbReference>
<reference evidence="20 21" key="1">
    <citation type="submission" date="2018-01" db="EMBL/GenBank/DDBJ databases">
        <title>Metagenomic assembled genomes from two thermal pools in the Uzon Caldera, Kamchatka, Russia.</title>
        <authorList>
            <person name="Wilkins L."/>
            <person name="Ettinger C."/>
        </authorList>
    </citation>
    <scope>NUCLEOTIDE SEQUENCE [LARGE SCALE GENOMIC DNA]</scope>
    <source>
        <strain evidence="20">ZAV-15</strain>
    </source>
</reference>
<comment type="pathway">
    <text evidence="3 16">Amino-acid biosynthesis; L-methionine biosynthesis via de novo pathway; L-homoserine from L-aspartate: step 3/3.</text>
</comment>
<evidence type="ECO:0000256" key="14">
    <source>
        <dbReference type="PIRSR" id="PIRSR000098-1"/>
    </source>
</evidence>
<dbReference type="SUPFAM" id="SSF55347">
    <property type="entry name" value="Glyceraldehyde-3-phosphate dehydrogenase-like, C-terminal domain"/>
    <property type="match status" value="1"/>
</dbReference>
<dbReference type="EMBL" id="PNIE01000082">
    <property type="protein sequence ID" value="PMP61449.1"/>
    <property type="molecule type" value="Genomic_DNA"/>
</dbReference>
<keyword evidence="13 16" id="KW-0486">Methionine biosynthesis</keyword>
<dbReference type="InterPro" id="IPR002912">
    <property type="entry name" value="ACT_dom"/>
</dbReference>
<dbReference type="InterPro" id="IPR005106">
    <property type="entry name" value="Asp/hSer_DH_NAD-bd"/>
</dbReference>
<dbReference type="PROSITE" id="PS01042">
    <property type="entry name" value="HOMOSER_DHGENASE"/>
    <property type="match status" value="1"/>
</dbReference>
<dbReference type="Proteomes" id="UP000235731">
    <property type="component" value="Unassembled WGS sequence"/>
</dbReference>
<dbReference type="InterPro" id="IPR001342">
    <property type="entry name" value="HDH_cat"/>
</dbReference>
<dbReference type="PIRSF" id="PIRSF000098">
    <property type="entry name" value="Homoser_dehydrog"/>
    <property type="match status" value="1"/>
</dbReference>
<comment type="caution">
    <text evidence="20">The sequence shown here is derived from an EMBL/GenBank/DDBJ whole genome shotgun (WGS) entry which is preliminary data.</text>
</comment>
<dbReference type="Gene3D" id="3.30.360.10">
    <property type="entry name" value="Dihydrodipicolinate Reductase, domain 2"/>
    <property type="match status" value="1"/>
</dbReference>
<dbReference type="Pfam" id="PF01842">
    <property type="entry name" value="ACT"/>
    <property type="match status" value="1"/>
</dbReference>
<dbReference type="InterPro" id="IPR036291">
    <property type="entry name" value="NAD(P)-bd_dom_sf"/>
</dbReference>
<comment type="cofactor">
    <cofactor evidence="1">
        <name>a metal cation</name>
        <dbReference type="ChEBI" id="CHEBI:25213"/>
    </cofactor>
</comment>
<accession>A0A2N7PIK1</accession>
<evidence type="ECO:0000256" key="15">
    <source>
        <dbReference type="PIRSR" id="PIRSR000098-2"/>
    </source>
</evidence>
<keyword evidence="12" id="KW-0520">NAD</keyword>
<feature type="binding site" evidence="15">
    <location>
        <position position="190"/>
    </location>
    <ligand>
        <name>L-homoserine</name>
        <dbReference type="ChEBI" id="CHEBI:57476"/>
    </ligand>
</feature>
<dbReference type="GO" id="GO:0004412">
    <property type="term" value="F:homoserine dehydrogenase activity"/>
    <property type="evidence" value="ECO:0007669"/>
    <property type="project" value="UniProtKB-EC"/>
</dbReference>
<evidence type="ECO:0000256" key="1">
    <source>
        <dbReference type="ARBA" id="ARBA00001920"/>
    </source>
</evidence>
<keyword evidence="18" id="KW-0175">Coiled coil</keyword>
<dbReference type="FunFam" id="3.30.70.260:FF:000030">
    <property type="entry name" value="Homoserine dehydrogenase"/>
    <property type="match status" value="1"/>
</dbReference>
<protein>
    <recommendedName>
        <fullName evidence="6 16">Homoserine dehydrogenase</fullName>
        <ecNumber evidence="5 16">1.1.1.3</ecNumber>
    </recommendedName>
</protein>
<dbReference type="AlphaFoldDB" id="A0A2N7PIK1"/>
<dbReference type="PANTHER" id="PTHR43331:SF1">
    <property type="entry name" value="HOMOSERINE DEHYDROGENASE"/>
    <property type="match status" value="1"/>
</dbReference>
<keyword evidence="9" id="KW-0479">Metal-binding</keyword>
<dbReference type="Pfam" id="PF00742">
    <property type="entry name" value="Homoserine_dh"/>
    <property type="match status" value="1"/>
</dbReference>
<evidence type="ECO:0000313" key="20">
    <source>
        <dbReference type="EMBL" id="PMP61449.1"/>
    </source>
</evidence>
<evidence type="ECO:0000256" key="17">
    <source>
        <dbReference type="RuleBase" id="RU004171"/>
    </source>
</evidence>
<comment type="catalytic activity">
    <reaction evidence="16">
        <text>L-homoserine + NADP(+) = L-aspartate 4-semialdehyde + NADPH + H(+)</text>
        <dbReference type="Rhea" id="RHEA:15761"/>
        <dbReference type="ChEBI" id="CHEBI:15378"/>
        <dbReference type="ChEBI" id="CHEBI:57476"/>
        <dbReference type="ChEBI" id="CHEBI:57783"/>
        <dbReference type="ChEBI" id="CHEBI:58349"/>
        <dbReference type="ChEBI" id="CHEBI:537519"/>
        <dbReference type="EC" id="1.1.1.3"/>
    </reaction>
</comment>
<dbReference type="InterPro" id="IPR016204">
    <property type="entry name" value="HDH"/>
</dbReference>
<dbReference type="UniPathway" id="UPA00050">
    <property type="reaction ID" value="UER00063"/>
</dbReference>
<evidence type="ECO:0000256" key="6">
    <source>
        <dbReference type="ARBA" id="ARBA00013376"/>
    </source>
</evidence>
<dbReference type="UniPathway" id="UPA00051">
    <property type="reaction ID" value="UER00465"/>
</dbReference>
<dbReference type="GO" id="GO:0009088">
    <property type="term" value="P:threonine biosynthetic process"/>
    <property type="evidence" value="ECO:0007669"/>
    <property type="project" value="UniProtKB-UniPathway"/>
</dbReference>
<evidence type="ECO:0000313" key="21">
    <source>
        <dbReference type="Proteomes" id="UP000235731"/>
    </source>
</evidence>
<dbReference type="GO" id="GO:0009086">
    <property type="term" value="P:methionine biosynthetic process"/>
    <property type="evidence" value="ECO:0007669"/>
    <property type="project" value="UniProtKB-KW"/>
</dbReference>
<dbReference type="Pfam" id="PF03447">
    <property type="entry name" value="NAD_binding_3"/>
    <property type="match status" value="1"/>
</dbReference>
<dbReference type="SUPFAM" id="SSF55021">
    <property type="entry name" value="ACT-like"/>
    <property type="match status" value="1"/>
</dbReference>
<feature type="domain" description="ACT" evidence="19">
    <location>
        <begin position="351"/>
        <end position="430"/>
    </location>
</feature>
<evidence type="ECO:0000256" key="16">
    <source>
        <dbReference type="RuleBase" id="RU000579"/>
    </source>
</evidence>
<dbReference type="GO" id="GO:0046872">
    <property type="term" value="F:metal ion binding"/>
    <property type="evidence" value="ECO:0007669"/>
    <property type="project" value="UniProtKB-KW"/>
</dbReference>
<evidence type="ECO:0000256" key="8">
    <source>
        <dbReference type="ARBA" id="ARBA00022697"/>
    </source>
</evidence>
<feature type="coiled-coil region" evidence="18">
    <location>
        <begin position="399"/>
        <end position="426"/>
    </location>
</feature>